<dbReference type="AlphaFoldDB" id="A0A837D6I7"/>
<reference evidence="2 3" key="1">
    <citation type="submission" date="2014-10" db="EMBL/GenBank/DDBJ databases">
        <title>Genome sequence of Micropolyspora internatus JCM3315.</title>
        <authorList>
            <person name="Shin S.-K."/>
            <person name="Yi H."/>
        </authorList>
    </citation>
    <scope>NUCLEOTIDE SEQUENCE [LARGE SCALE GENOMIC DNA]</scope>
    <source>
        <strain evidence="2 3">JCM 3315</strain>
    </source>
</reference>
<evidence type="ECO:0000256" key="1">
    <source>
        <dbReference type="SAM" id="MobiDB-lite"/>
    </source>
</evidence>
<organism evidence="2 3">
    <name type="scientific">Saccharomonospora viridis</name>
    <dbReference type="NCBI Taxonomy" id="1852"/>
    <lineage>
        <taxon>Bacteria</taxon>
        <taxon>Bacillati</taxon>
        <taxon>Actinomycetota</taxon>
        <taxon>Actinomycetes</taxon>
        <taxon>Pseudonocardiales</taxon>
        <taxon>Pseudonocardiaceae</taxon>
        <taxon>Saccharomonospora</taxon>
    </lineage>
</organism>
<name>A0A837D6I7_9PSEU</name>
<feature type="region of interest" description="Disordered" evidence="1">
    <location>
        <begin position="1"/>
        <end position="79"/>
    </location>
</feature>
<dbReference type="EMBL" id="JRZE01000006">
    <property type="protein sequence ID" value="KHF42418.1"/>
    <property type="molecule type" value="Genomic_DNA"/>
</dbReference>
<accession>A0A837D6I7</accession>
<proteinExistence type="predicted"/>
<protein>
    <submittedName>
        <fullName evidence="2">Uncharacterized protein</fullName>
    </submittedName>
</protein>
<gene>
    <name evidence="2" type="ORF">MINT15_26200</name>
</gene>
<feature type="compositionally biased region" description="Basic and acidic residues" evidence="1">
    <location>
        <begin position="1"/>
        <end position="15"/>
    </location>
</feature>
<sequence length="79" mass="8713">MRPGRVRQEIGGERPGRRRHRPSSGSAGACQSIGFTRAGHHHLPPGRRDRTPAATAALRHHHVHRVTASPAVRHRDDTP</sequence>
<evidence type="ECO:0000313" key="3">
    <source>
        <dbReference type="Proteomes" id="UP000030848"/>
    </source>
</evidence>
<dbReference type="Proteomes" id="UP000030848">
    <property type="component" value="Unassembled WGS sequence"/>
</dbReference>
<comment type="caution">
    <text evidence="2">The sequence shown here is derived from an EMBL/GenBank/DDBJ whole genome shotgun (WGS) entry which is preliminary data.</text>
</comment>
<evidence type="ECO:0000313" key="2">
    <source>
        <dbReference type="EMBL" id="KHF42418.1"/>
    </source>
</evidence>